<gene>
    <name evidence="7" type="ORF">B4135_3418</name>
    <name evidence="8" type="ORF">C6P37_09385</name>
</gene>
<evidence type="ECO:0000256" key="1">
    <source>
        <dbReference type="ARBA" id="ARBA00023015"/>
    </source>
</evidence>
<evidence type="ECO:0000313" key="10">
    <source>
        <dbReference type="Proteomes" id="UP000257014"/>
    </source>
</evidence>
<evidence type="ECO:0000259" key="5">
    <source>
        <dbReference type="PROSITE" id="PS50042"/>
    </source>
</evidence>
<protein>
    <submittedName>
        <fullName evidence="8">Crp/Fnr family transcriptional regulator</fullName>
    </submittedName>
</protein>
<dbReference type="SMART" id="SM00419">
    <property type="entry name" value="HTH_CRP"/>
    <property type="match status" value="1"/>
</dbReference>
<dbReference type="InterPro" id="IPR036388">
    <property type="entry name" value="WH-like_DNA-bd_sf"/>
</dbReference>
<dbReference type="PATRIC" id="fig|301148.3.peg.1398"/>
<reference evidence="8 10" key="2">
    <citation type="submission" date="2018-03" db="EMBL/GenBank/DDBJ databases">
        <authorList>
            <person name="Keele B.F."/>
        </authorList>
    </citation>
    <scope>NUCLEOTIDE SEQUENCE [LARGE SCALE GENOMIC DNA]</scope>
    <source>
        <strain evidence="8">ZCTH4_d</strain>
    </source>
</reference>
<keyword evidence="1" id="KW-0805">Transcription regulation</keyword>
<dbReference type="Gene3D" id="1.10.10.10">
    <property type="entry name" value="Winged helix-like DNA-binding domain superfamily/Winged helix DNA-binding domain"/>
    <property type="match status" value="1"/>
</dbReference>
<feature type="domain" description="HTH crp-type" evidence="6">
    <location>
        <begin position="133"/>
        <end position="206"/>
    </location>
</feature>
<sequence>MDFKDLMNELQPFMNERRVPKGNYLFRDNDRAAEIFYIKEGVIQLKKTQPDGREFAYRILSGGNMIVETNLFEKEANYPFNAVALEDSVLYGIPKDDFEAQLLLNPQVAAKFFAWLNKQYRITQSIIRDLLINGKKGALYSILIRLANSYGQKVEDGIMISLQLTNQELANFCGSTREVVNRLLQELKEKKVLSFRKRHIVIHDLQYLRNEVQCEKCPISICTFN</sequence>
<dbReference type="AlphaFoldDB" id="A0A150LE45"/>
<organism evidence="7 9">
    <name type="scientific">Caldibacillus debilis</name>
    <dbReference type="NCBI Taxonomy" id="301148"/>
    <lineage>
        <taxon>Bacteria</taxon>
        <taxon>Bacillati</taxon>
        <taxon>Bacillota</taxon>
        <taxon>Bacilli</taxon>
        <taxon>Bacillales</taxon>
        <taxon>Bacillaceae</taxon>
        <taxon>Caldibacillus</taxon>
    </lineage>
</organism>
<evidence type="ECO:0000256" key="2">
    <source>
        <dbReference type="ARBA" id="ARBA00023125"/>
    </source>
</evidence>
<dbReference type="OrthoDB" id="9810708at2"/>
<evidence type="ECO:0000313" key="7">
    <source>
        <dbReference type="EMBL" id="KYD10617.1"/>
    </source>
</evidence>
<dbReference type="Proteomes" id="UP000075683">
    <property type="component" value="Unassembled WGS sequence"/>
</dbReference>
<dbReference type="InterPro" id="IPR018490">
    <property type="entry name" value="cNMP-bd_dom_sf"/>
</dbReference>
<dbReference type="Gene3D" id="2.60.120.10">
    <property type="entry name" value="Jelly Rolls"/>
    <property type="match status" value="1"/>
</dbReference>
<dbReference type="InterPro" id="IPR012318">
    <property type="entry name" value="HTH_CRP"/>
</dbReference>
<dbReference type="PANTHER" id="PTHR24567">
    <property type="entry name" value="CRP FAMILY TRANSCRIPTIONAL REGULATORY PROTEIN"/>
    <property type="match status" value="1"/>
</dbReference>
<dbReference type="CDD" id="cd00092">
    <property type="entry name" value="HTH_CRP"/>
    <property type="match status" value="1"/>
</dbReference>
<feature type="domain" description="Cyclic nucleotide-binding" evidence="5">
    <location>
        <begin position="1"/>
        <end position="119"/>
    </location>
</feature>
<evidence type="ECO:0000256" key="4">
    <source>
        <dbReference type="ARBA" id="ARBA00023163"/>
    </source>
</evidence>
<dbReference type="CDD" id="cd00038">
    <property type="entry name" value="CAP_ED"/>
    <property type="match status" value="1"/>
</dbReference>
<dbReference type="PANTHER" id="PTHR24567:SF74">
    <property type="entry name" value="HTH-TYPE TRANSCRIPTIONAL REGULATOR ARCR"/>
    <property type="match status" value="1"/>
</dbReference>
<evidence type="ECO:0000259" key="6">
    <source>
        <dbReference type="PROSITE" id="PS51063"/>
    </source>
</evidence>
<dbReference type="Pfam" id="PF13545">
    <property type="entry name" value="HTH_Crp_2"/>
    <property type="match status" value="1"/>
</dbReference>
<name>A0A150LE45_9BACI</name>
<comment type="caution">
    <text evidence="7">The sequence shown here is derived from an EMBL/GenBank/DDBJ whole genome shotgun (WGS) entry which is preliminary data.</text>
</comment>
<dbReference type="InterPro" id="IPR036390">
    <property type="entry name" value="WH_DNA-bd_sf"/>
</dbReference>
<dbReference type="EMBL" id="LQYT01000117">
    <property type="protein sequence ID" value="KYD10617.1"/>
    <property type="molecule type" value="Genomic_DNA"/>
</dbReference>
<dbReference type="SMART" id="SM00100">
    <property type="entry name" value="cNMP"/>
    <property type="match status" value="1"/>
</dbReference>
<dbReference type="InterPro" id="IPR014710">
    <property type="entry name" value="RmlC-like_jellyroll"/>
</dbReference>
<dbReference type="GO" id="GO:0003700">
    <property type="term" value="F:DNA-binding transcription factor activity"/>
    <property type="evidence" value="ECO:0007669"/>
    <property type="project" value="TreeGrafter"/>
</dbReference>
<dbReference type="PROSITE" id="PS51063">
    <property type="entry name" value="HTH_CRP_2"/>
    <property type="match status" value="1"/>
</dbReference>
<dbReference type="STRING" id="301148.B4135_3418"/>
<dbReference type="GO" id="GO:0003677">
    <property type="term" value="F:DNA binding"/>
    <property type="evidence" value="ECO:0007669"/>
    <property type="project" value="UniProtKB-KW"/>
</dbReference>
<dbReference type="SUPFAM" id="SSF46785">
    <property type="entry name" value="Winged helix' DNA-binding domain"/>
    <property type="match status" value="1"/>
</dbReference>
<dbReference type="GO" id="GO:0005829">
    <property type="term" value="C:cytosol"/>
    <property type="evidence" value="ECO:0007669"/>
    <property type="project" value="TreeGrafter"/>
</dbReference>
<dbReference type="RefSeq" id="WP_020154801.1">
    <property type="nucleotide sequence ID" value="NZ_JBAIZG010000045.1"/>
</dbReference>
<evidence type="ECO:0000313" key="9">
    <source>
        <dbReference type="Proteomes" id="UP000075683"/>
    </source>
</evidence>
<dbReference type="PRINTS" id="PR00034">
    <property type="entry name" value="HTHCRP"/>
</dbReference>
<dbReference type="Pfam" id="PF00027">
    <property type="entry name" value="cNMP_binding"/>
    <property type="match status" value="1"/>
</dbReference>
<evidence type="ECO:0000256" key="3">
    <source>
        <dbReference type="ARBA" id="ARBA00023159"/>
    </source>
</evidence>
<dbReference type="Proteomes" id="UP000257014">
    <property type="component" value="Unassembled WGS sequence"/>
</dbReference>
<dbReference type="SUPFAM" id="SSF51206">
    <property type="entry name" value="cAMP-binding domain-like"/>
    <property type="match status" value="1"/>
</dbReference>
<keyword evidence="2" id="KW-0238">DNA-binding</keyword>
<evidence type="ECO:0000313" key="8">
    <source>
        <dbReference type="EMBL" id="REJ28051.1"/>
    </source>
</evidence>
<dbReference type="EMBL" id="QEWE01000018">
    <property type="protein sequence ID" value="REJ28051.1"/>
    <property type="molecule type" value="Genomic_DNA"/>
</dbReference>
<dbReference type="PROSITE" id="PS50042">
    <property type="entry name" value="CNMP_BINDING_3"/>
    <property type="match status" value="1"/>
</dbReference>
<proteinExistence type="predicted"/>
<dbReference type="InterPro" id="IPR000595">
    <property type="entry name" value="cNMP-bd_dom"/>
</dbReference>
<keyword evidence="3" id="KW-0010">Activator</keyword>
<keyword evidence="4" id="KW-0804">Transcription</keyword>
<dbReference type="InterPro" id="IPR050397">
    <property type="entry name" value="Env_Response_Regulators"/>
</dbReference>
<accession>A0A150LE45</accession>
<reference evidence="7 9" key="1">
    <citation type="submission" date="2016-01" db="EMBL/GenBank/DDBJ databases">
        <title>Draft Genome Sequences of Seven Thermophilic Sporeformers Isolated from Foods.</title>
        <authorList>
            <person name="Berendsen E.M."/>
            <person name="Wells-Bennik M.H."/>
            <person name="Krawcyk A.O."/>
            <person name="De Jong A."/>
            <person name="Holsappel S."/>
            <person name="Eijlander R.T."/>
            <person name="Kuipers O.P."/>
        </authorList>
    </citation>
    <scope>NUCLEOTIDE SEQUENCE [LARGE SCALE GENOMIC DNA]</scope>
    <source>
        <strain evidence="7 9">B4135</strain>
    </source>
</reference>